<feature type="region of interest" description="Actin-binding" evidence="6">
    <location>
        <begin position="871"/>
        <end position="893"/>
    </location>
</feature>
<evidence type="ECO:0000313" key="10">
    <source>
        <dbReference type="EMBL" id="ETV88863.1"/>
    </source>
</evidence>
<dbReference type="GO" id="GO:0005737">
    <property type="term" value="C:cytoplasm"/>
    <property type="evidence" value="ECO:0007669"/>
    <property type="project" value="TreeGrafter"/>
</dbReference>
<reference evidence="10" key="1">
    <citation type="submission" date="2013-12" db="EMBL/GenBank/DDBJ databases">
        <title>The Genome Sequence of Aphanomyces astaci APO3.</title>
        <authorList>
            <consortium name="The Broad Institute Genomics Platform"/>
            <person name="Russ C."/>
            <person name="Tyler B."/>
            <person name="van West P."/>
            <person name="Dieguez-Uribeondo J."/>
            <person name="Young S.K."/>
            <person name="Zeng Q."/>
            <person name="Gargeya S."/>
            <person name="Fitzgerald M."/>
            <person name="Abouelleil A."/>
            <person name="Alvarado L."/>
            <person name="Chapman S.B."/>
            <person name="Gainer-Dewar J."/>
            <person name="Goldberg J."/>
            <person name="Griggs A."/>
            <person name="Gujja S."/>
            <person name="Hansen M."/>
            <person name="Howarth C."/>
            <person name="Imamovic A."/>
            <person name="Ireland A."/>
            <person name="Larimer J."/>
            <person name="McCowan C."/>
            <person name="Murphy C."/>
            <person name="Pearson M."/>
            <person name="Poon T.W."/>
            <person name="Priest M."/>
            <person name="Roberts A."/>
            <person name="Saif S."/>
            <person name="Shea T."/>
            <person name="Sykes S."/>
            <person name="Wortman J."/>
            <person name="Nusbaum C."/>
            <person name="Birren B."/>
        </authorList>
    </citation>
    <scope>NUCLEOTIDE SEQUENCE [LARGE SCALE GENOMIC DNA]</scope>
    <source>
        <strain evidence="10">APO3</strain>
    </source>
</reference>
<dbReference type="GO" id="GO:0016459">
    <property type="term" value="C:myosin complex"/>
    <property type="evidence" value="ECO:0007669"/>
    <property type="project" value="UniProtKB-KW"/>
</dbReference>
<dbReference type="PROSITE" id="PS51456">
    <property type="entry name" value="MYOSIN_MOTOR"/>
    <property type="match status" value="1"/>
</dbReference>
<proteinExistence type="inferred from homology"/>
<protein>
    <recommendedName>
        <fullName evidence="9">Myosin motor domain-containing protein</fullName>
    </recommendedName>
</protein>
<dbReference type="Gene3D" id="1.20.5.4820">
    <property type="match status" value="1"/>
</dbReference>
<dbReference type="GeneID" id="20802334"/>
<keyword evidence="4 6" id="KW-0505">Motor protein</keyword>
<dbReference type="SMART" id="SM00242">
    <property type="entry name" value="MYSc"/>
    <property type="match status" value="1"/>
</dbReference>
<dbReference type="GO" id="GO:0007015">
    <property type="term" value="P:actin filament organization"/>
    <property type="evidence" value="ECO:0007669"/>
    <property type="project" value="TreeGrafter"/>
</dbReference>
<dbReference type="Gene3D" id="1.20.120.720">
    <property type="entry name" value="Myosin VI head, motor domain, U50 subdomain"/>
    <property type="match status" value="2"/>
</dbReference>
<feature type="binding site" evidence="6">
    <location>
        <begin position="164"/>
        <end position="171"/>
    </location>
    <ligand>
        <name>ATP</name>
        <dbReference type="ChEBI" id="CHEBI:30616"/>
    </ligand>
</feature>
<dbReference type="InterPro" id="IPR036961">
    <property type="entry name" value="Kinesin_motor_dom_sf"/>
</dbReference>
<dbReference type="GO" id="GO:0016020">
    <property type="term" value="C:membrane"/>
    <property type="evidence" value="ECO:0007669"/>
    <property type="project" value="TreeGrafter"/>
</dbReference>
<dbReference type="InterPro" id="IPR027417">
    <property type="entry name" value="P-loop_NTPase"/>
</dbReference>
<evidence type="ECO:0000256" key="2">
    <source>
        <dbReference type="ARBA" id="ARBA00022840"/>
    </source>
</evidence>
<sequence>MGDQALRVGDLYWTQREPNEWVLVQMCDVDEAAASATAALVDEATGGPVVGSEPFTLSTIACAVRPANPLFTTSADMTALRYLHEASLVKNLHDRWIADERQPYTSMSNVLIAVNPLRYLTSVDKSMYVRQSLDMSPPHPFHVAENAYRQLRSVRQNQSIVISGESGSGKTETSKIILDFLTDRSGLGSMSSGADNAHEHALGDRLMKTIPILESFGNAKTHRNHNSSRFGKYMRLQFSPDVIDLSSTALRLTGASIDTYLLETSRVVLPPSGERNFHVLYELLRSGDAKLLNDLKLIPNPYATGAHYDDIDGWIDKYQYLNQSGCTSSPLLDDRGNFGKLVQALKYVNIDATDLFRVVSGLLHLGNVQFGEEETCEGTTAAVHPDDMAGGAVAVAAEMLGLEPTSLVNAILTKKFSRQTQGRPGMLQREASVHFKKKDTRQASYSRDTIAKVIYEQVFGSLMRQCADALEFNFEKKDELPYIGVLDIFGFEDFEPQNRNSLEQLMINYANETLQSLFNQCILKAEQELYTSEHIWAPQQTSVVFPFASRNMGSRDTSRRSGVDGPSHAPISYVDNNECLSLIAAKHEGIFAILDTVAKVAGPTDQRLIDNFHKYFGNHPWYEGSYVHCSLQNHRQNVFGSLMRQCADALEFNFEKKDELPYIGVLDIFGFEDFEPQNRNSLEQLMINYANETLQSLFNQCILKAEQELYTRSGVDGPSHAPISYVDNNECLSLIAAKHEGIFAILDTVAKVAGPTDQRLIDNFHKYFGNHPCFVQPHPKDMHHTFCIRHYAGVVRYRIDSFLDKNSNVTSRQFHDLLASSTLAILHTTSASSQTPSRITSDSSLGSMTRSPTPSTKKTSGSMSYLFSMQMRTLTSELNSTRSNFIRCIKPNAAMDARVFDRRSVLDQLRSSGTIQACQVLQVGLPTRVSYVDVASIYTTLLGADFMFDWFHASDRVFTQALCHVLGFPADAYRLGDSRLFFKTGQIHLLDSVLQVSSPSTMTPDTLKAALTHYMAKRRWVSAATKVAVCRYVQLAYVDVQRKRHVIVLQCWFRQHLACRLVATERTQRRVANMWGRLVHKSGVQRAFDGAQEDKLALLEALLSQQRAVPSGCKWLLQWLGPMQRTMYVQKLGRAACVGYLAKRVFVAMFETVRERRACVQIQAQVRRVAAAAVVDALRKRKRAHELWRRIRIRVKATIWFFAMYRRAHVSCLERDNARLRVENAQLQARFEGRGGPHELKVRELERQVQRLQQQLNEATNVLPLIIQPNDAARHDVQTNDMGCQVDALAWPHMTLLRGGSSSHGLSSHPLRRVIDADMTSQFQREVQQQQELTQKIREIVRICTSHGPTSPP</sequence>
<name>W4HCL0_APHAT</name>
<dbReference type="VEuPathDB" id="FungiDB:H257_00338"/>
<keyword evidence="7" id="KW-0175">Coiled coil</keyword>
<evidence type="ECO:0000256" key="7">
    <source>
        <dbReference type="SAM" id="Coils"/>
    </source>
</evidence>
<evidence type="ECO:0000256" key="1">
    <source>
        <dbReference type="ARBA" id="ARBA00022741"/>
    </source>
</evidence>
<evidence type="ECO:0000256" key="8">
    <source>
        <dbReference type="SAM" id="MobiDB-lite"/>
    </source>
</evidence>
<evidence type="ECO:0000256" key="5">
    <source>
        <dbReference type="ARBA" id="ARBA00023203"/>
    </source>
</evidence>
<dbReference type="PRINTS" id="PR00193">
    <property type="entry name" value="MYOSINHEAVY"/>
</dbReference>
<dbReference type="GO" id="GO:0051015">
    <property type="term" value="F:actin filament binding"/>
    <property type="evidence" value="ECO:0007669"/>
    <property type="project" value="TreeGrafter"/>
</dbReference>
<keyword evidence="1 6" id="KW-0547">Nucleotide-binding</keyword>
<keyword evidence="5 6" id="KW-0009">Actin-binding</keyword>
<accession>W4HCL0</accession>
<feature type="coiled-coil region" evidence="7">
    <location>
        <begin position="1210"/>
        <end position="1262"/>
    </location>
</feature>
<dbReference type="GO" id="GO:0005524">
    <property type="term" value="F:ATP binding"/>
    <property type="evidence" value="ECO:0007669"/>
    <property type="project" value="UniProtKB-UniRule"/>
</dbReference>
<feature type="region of interest" description="Disordered" evidence="8">
    <location>
        <begin position="833"/>
        <end position="861"/>
    </location>
</feature>
<comment type="similarity">
    <text evidence="6">Belongs to the TRAFAC class myosin-kinesin ATPase superfamily. Myosin family.</text>
</comment>
<evidence type="ECO:0000259" key="9">
    <source>
        <dbReference type="PROSITE" id="PS51456"/>
    </source>
</evidence>
<keyword evidence="2 6" id="KW-0067">ATP-binding</keyword>
<organism evidence="10">
    <name type="scientific">Aphanomyces astaci</name>
    <name type="common">Crayfish plague agent</name>
    <dbReference type="NCBI Taxonomy" id="112090"/>
    <lineage>
        <taxon>Eukaryota</taxon>
        <taxon>Sar</taxon>
        <taxon>Stramenopiles</taxon>
        <taxon>Oomycota</taxon>
        <taxon>Saprolegniomycetes</taxon>
        <taxon>Saprolegniales</taxon>
        <taxon>Verrucalvaceae</taxon>
        <taxon>Aphanomyces</taxon>
    </lineage>
</organism>
<dbReference type="SUPFAM" id="SSF52540">
    <property type="entry name" value="P-loop containing nucleoside triphosphate hydrolases"/>
    <property type="match status" value="2"/>
</dbReference>
<evidence type="ECO:0000256" key="3">
    <source>
        <dbReference type="ARBA" id="ARBA00023123"/>
    </source>
</evidence>
<dbReference type="GO" id="GO:0000146">
    <property type="term" value="F:microfilament motor activity"/>
    <property type="evidence" value="ECO:0007669"/>
    <property type="project" value="TreeGrafter"/>
</dbReference>
<feature type="domain" description="Myosin motor" evidence="9">
    <location>
        <begin position="72"/>
        <end position="995"/>
    </location>
</feature>
<dbReference type="Pfam" id="PF00063">
    <property type="entry name" value="Myosin_head"/>
    <property type="match status" value="2"/>
</dbReference>
<dbReference type="PANTHER" id="PTHR13140:SF845">
    <property type="entry name" value="MYOSIN-LIKE PROTEIN"/>
    <property type="match status" value="1"/>
</dbReference>
<evidence type="ECO:0000256" key="4">
    <source>
        <dbReference type="ARBA" id="ARBA00023175"/>
    </source>
</evidence>
<keyword evidence="3 6" id="KW-0518">Myosin</keyword>
<dbReference type="Gene3D" id="1.10.10.820">
    <property type="match status" value="1"/>
</dbReference>
<gene>
    <name evidence="10" type="ORF">H257_00338</name>
</gene>
<dbReference type="PANTHER" id="PTHR13140">
    <property type="entry name" value="MYOSIN"/>
    <property type="match status" value="1"/>
</dbReference>
<feature type="compositionally biased region" description="Low complexity" evidence="8">
    <location>
        <begin position="847"/>
        <end position="861"/>
    </location>
</feature>
<dbReference type="OrthoDB" id="77347at2759"/>
<dbReference type="EMBL" id="KI913114">
    <property type="protein sequence ID" value="ETV88863.1"/>
    <property type="molecule type" value="Genomic_DNA"/>
</dbReference>
<feature type="compositionally biased region" description="Polar residues" evidence="8">
    <location>
        <begin position="833"/>
        <end position="846"/>
    </location>
</feature>
<evidence type="ECO:0000256" key="6">
    <source>
        <dbReference type="PROSITE-ProRule" id="PRU00782"/>
    </source>
</evidence>
<dbReference type="STRING" id="112090.W4HCL0"/>
<dbReference type="Gene3D" id="3.40.850.10">
    <property type="entry name" value="Kinesin motor domain"/>
    <property type="match status" value="2"/>
</dbReference>
<dbReference type="Gene3D" id="1.20.58.530">
    <property type="match status" value="2"/>
</dbReference>
<dbReference type="RefSeq" id="XP_009821263.1">
    <property type="nucleotide sequence ID" value="XM_009822961.1"/>
</dbReference>
<dbReference type="InterPro" id="IPR001609">
    <property type="entry name" value="Myosin_head_motor_dom-like"/>
</dbReference>